<evidence type="ECO:0000313" key="2">
    <source>
        <dbReference type="Proteomes" id="UP001355207"/>
    </source>
</evidence>
<keyword evidence="2" id="KW-1185">Reference proteome</keyword>
<accession>A0AAX4K265</accession>
<dbReference type="RefSeq" id="XP_066077951.1">
    <property type="nucleotide sequence ID" value="XM_066221854.1"/>
</dbReference>
<protein>
    <recommendedName>
        <fullName evidence="3">F-box domain-containing protein</fullName>
    </recommendedName>
</protein>
<organism evidence="1 2">
    <name type="scientific">Kwoniella dendrophila CBS 6074</name>
    <dbReference type="NCBI Taxonomy" id="1295534"/>
    <lineage>
        <taxon>Eukaryota</taxon>
        <taxon>Fungi</taxon>
        <taxon>Dikarya</taxon>
        <taxon>Basidiomycota</taxon>
        <taxon>Agaricomycotina</taxon>
        <taxon>Tremellomycetes</taxon>
        <taxon>Tremellales</taxon>
        <taxon>Cryptococcaceae</taxon>
        <taxon>Kwoniella</taxon>
    </lineage>
</organism>
<name>A0AAX4K265_9TREE</name>
<dbReference type="EMBL" id="CP144105">
    <property type="protein sequence ID" value="WWC91188.1"/>
    <property type="molecule type" value="Genomic_DNA"/>
</dbReference>
<reference evidence="1 2" key="1">
    <citation type="submission" date="2024-01" db="EMBL/GenBank/DDBJ databases">
        <title>Comparative genomics of Cryptococcus and Kwoniella reveals pathogenesis evolution and contrasting modes of karyotype evolution via chromosome fusion or intercentromeric recombination.</title>
        <authorList>
            <person name="Coelho M.A."/>
            <person name="David-Palma M."/>
            <person name="Shea T."/>
            <person name="Bowers K."/>
            <person name="McGinley-Smith S."/>
            <person name="Mohammad A.W."/>
            <person name="Gnirke A."/>
            <person name="Yurkov A.M."/>
            <person name="Nowrousian M."/>
            <person name="Sun S."/>
            <person name="Cuomo C.A."/>
            <person name="Heitman J."/>
        </authorList>
    </citation>
    <scope>NUCLEOTIDE SEQUENCE [LARGE SCALE GENOMIC DNA]</scope>
    <source>
        <strain evidence="1 2">CBS 6074</strain>
    </source>
</reference>
<proteinExistence type="predicted"/>
<evidence type="ECO:0000313" key="1">
    <source>
        <dbReference type="EMBL" id="WWC91188.1"/>
    </source>
</evidence>
<dbReference type="Proteomes" id="UP001355207">
    <property type="component" value="Chromosome 8"/>
</dbReference>
<dbReference type="AlphaFoldDB" id="A0AAX4K265"/>
<dbReference type="GeneID" id="91096799"/>
<evidence type="ECO:0008006" key="3">
    <source>
        <dbReference type="Google" id="ProtNLM"/>
    </source>
</evidence>
<sequence length="451" mass="53519">MSDNALRTRSTPPSSSATVWSIPELRNAIIKESSAESLPTLAQVSLSSFEEVTKRVWSKSSKWRHDRLLKSCNSMQRRAIYLNAVKILELGSHDFFDRHNISNLQKLYETYPNIIKLAYHPWQLSHEVDDDGNRKYLFEYHDSEDLPLEPKSFLYSKYNIPETWKQIWKLGLTINERNFEHILDDNERYIRMKNTLIDRIRFYNGKPILENLRNESRMPNRMVTDAFVELVKEGYQSPISLQGVGQDKDLPELLQLFNNNLTGFEVSGDYESVEYTFEDLYQSLDWTRFESLEFASIIVKRDCPITADWRYQTNQSQTETELEPIIPIRKEVKILKNLRQLYLLLYYEPNVGLAKNQIRHEKLYVRQIANVVYRLVDWEKFMTSIHQQEFRVVLEVLSDDLYNDDPCTRPDCLEDVSLILGRTFLDRIIELTKEQYPWFIDHDSILEWMID</sequence>
<gene>
    <name evidence="1" type="ORF">L201_006129</name>
</gene>